<comment type="caution">
    <text evidence="5">The sequence shown here is derived from an EMBL/GenBank/DDBJ whole genome shotgun (WGS) entry which is preliminary data.</text>
</comment>
<dbReference type="EMBL" id="BJWK01000004">
    <property type="protein sequence ID" value="GEM07761.1"/>
    <property type="molecule type" value="Genomic_DNA"/>
</dbReference>
<keyword evidence="1 5" id="KW-0489">Methyltransferase</keyword>
<keyword evidence="3" id="KW-0949">S-adenosyl-L-methionine</keyword>
<accession>A0A511KBL8</accession>
<proteinExistence type="inferred from homology"/>
<dbReference type="InterPro" id="IPR029063">
    <property type="entry name" value="SAM-dependent_MTases_sf"/>
</dbReference>
<keyword evidence="2 5" id="KW-0808">Transferase</keyword>
<comment type="similarity">
    <text evidence="4">Belongs to the class I-like SAM-binding methyltransferase superfamily. Cation-dependent O-methyltransferase family.</text>
</comment>
<dbReference type="InterPro" id="IPR050362">
    <property type="entry name" value="Cation-dep_OMT"/>
</dbReference>
<reference evidence="5 6" key="1">
    <citation type="submission" date="2019-07" db="EMBL/GenBank/DDBJ databases">
        <title>Rhodotorula toruloides NBRC10032 genome sequencing.</title>
        <authorList>
            <person name="Shida Y."/>
            <person name="Takaku H."/>
            <person name="Ogasawara W."/>
            <person name="Mori K."/>
        </authorList>
    </citation>
    <scope>NUCLEOTIDE SEQUENCE [LARGE SCALE GENOMIC DNA]</scope>
    <source>
        <strain evidence="5 6">NBRC10032</strain>
    </source>
</reference>
<evidence type="ECO:0000313" key="6">
    <source>
        <dbReference type="Proteomes" id="UP000321518"/>
    </source>
</evidence>
<dbReference type="AlphaFoldDB" id="A0A511KBL8"/>
<dbReference type="Gene3D" id="3.40.50.150">
    <property type="entry name" value="Vaccinia Virus protein VP39"/>
    <property type="match status" value="1"/>
</dbReference>
<organism evidence="5 6">
    <name type="scientific">Rhodotorula toruloides</name>
    <name type="common">Yeast</name>
    <name type="synonym">Rhodosporidium toruloides</name>
    <dbReference type="NCBI Taxonomy" id="5286"/>
    <lineage>
        <taxon>Eukaryota</taxon>
        <taxon>Fungi</taxon>
        <taxon>Dikarya</taxon>
        <taxon>Basidiomycota</taxon>
        <taxon>Pucciniomycotina</taxon>
        <taxon>Microbotryomycetes</taxon>
        <taxon>Sporidiobolales</taxon>
        <taxon>Sporidiobolaceae</taxon>
        <taxon>Rhodotorula</taxon>
    </lineage>
</organism>
<dbReference type="GO" id="GO:0008171">
    <property type="term" value="F:O-methyltransferase activity"/>
    <property type="evidence" value="ECO:0007669"/>
    <property type="project" value="InterPro"/>
</dbReference>
<dbReference type="PANTHER" id="PTHR10509">
    <property type="entry name" value="O-METHYLTRANSFERASE-RELATED"/>
    <property type="match status" value="1"/>
</dbReference>
<dbReference type="SUPFAM" id="SSF53335">
    <property type="entry name" value="S-adenosyl-L-methionine-dependent methyltransferases"/>
    <property type="match status" value="1"/>
</dbReference>
<dbReference type="PROSITE" id="PS51682">
    <property type="entry name" value="SAM_OMT_I"/>
    <property type="match status" value="1"/>
</dbReference>
<evidence type="ECO:0000256" key="2">
    <source>
        <dbReference type="ARBA" id="ARBA00022679"/>
    </source>
</evidence>
<dbReference type="CDD" id="cd02440">
    <property type="entry name" value="AdoMet_MTases"/>
    <property type="match status" value="1"/>
</dbReference>
<dbReference type="Pfam" id="PF01596">
    <property type="entry name" value="Methyltransf_3"/>
    <property type="match status" value="1"/>
</dbReference>
<gene>
    <name evidence="5" type="ORF">Rt10032_c04g1778</name>
</gene>
<dbReference type="Proteomes" id="UP000321518">
    <property type="component" value="Unassembled WGS sequence"/>
</dbReference>
<evidence type="ECO:0000256" key="1">
    <source>
        <dbReference type="ARBA" id="ARBA00022603"/>
    </source>
</evidence>
<name>A0A511KBL8_RHOTO</name>
<dbReference type="InterPro" id="IPR002935">
    <property type="entry name" value="SAM_O-MeTrfase"/>
</dbReference>
<evidence type="ECO:0000256" key="4">
    <source>
        <dbReference type="ARBA" id="ARBA00023453"/>
    </source>
</evidence>
<dbReference type="PANTHER" id="PTHR10509:SF14">
    <property type="entry name" value="CAFFEOYL-COA O-METHYLTRANSFERASE 3-RELATED"/>
    <property type="match status" value="1"/>
</dbReference>
<evidence type="ECO:0000313" key="5">
    <source>
        <dbReference type="EMBL" id="GEM07761.1"/>
    </source>
</evidence>
<dbReference type="GO" id="GO:0008757">
    <property type="term" value="F:S-adenosylmethionine-dependent methyltransferase activity"/>
    <property type="evidence" value="ECO:0007669"/>
    <property type="project" value="TreeGrafter"/>
</dbReference>
<dbReference type="OrthoDB" id="10251242at2759"/>
<sequence length="303" mass="33612">MAPSNPLLVPGLLPARAPTLLSAALSHLDASSPAHAPLLEAHTVVSQLEPYAEKYSSELIVPRRHAVEEEEVKKVWEDLLRQTDLTDWVSLHKQGETKFLLGSVMCSGAYEAVVLQTFAAMMKAEKVLEIGVFTGTATLALALVPTVKQVIALDIEPYLSRFNTPFWDRGGVSDKIDFRIAPALESLDKLKNEGHEGFDLVFIDADKEGYSEYVRKVVEEGLLKEDGVIFADNTMYKGLAWAPPAPLPADENAIPADVLARRRFEADNTKGVHEFNEYVRNHPDLQVAMLPIRDGITVIRRRM</sequence>
<evidence type="ECO:0000256" key="3">
    <source>
        <dbReference type="ARBA" id="ARBA00022691"/>
    </source>
</evidence>
<protein>
    <submittedName>
        <fullName evidence="5">Caffeoyl-CoA O-methyltransferase</fullName>
    </submittedName>
</protein>
<dbReference type="GO" id="GO:0032259">
    <property type="term" value="P:methylation"/>
    <property type="evidence" value="ECO:0007669"/>
    <property type="project" value="UniProtKB-KW"/>
</dbReference>